<feature type="non-terminal residue" evidence="1">
    <location>
        <position position="138"/>
    </location>
</feature>
<dbReference type="SUPFAM" id="SSF51735">
    <property type="entry name" value="NAD(P)-binding Rossmann-fold domains"/>
    <property type="match status" value="1"/>
</dbReference>
<gene>
    <name evidence="1" type="ORF">B1A_14028</name>
</gene>
<organism evidence="1">
    <name type="scientific">mine drainage metagenome</name>
    <dbReference type="NCBI Taxonomy" id="410659"/>
    <lineage>
        <taxon>unclassified sequences</taxon>
        <taxon>metagenomes</taxon>
        <taxon>ecological metagenomes</taxon>
    </lineage>
</organism>
<dbReference type="AlphaFoldDB" id="T0ZVD0"/>
<evidence type="ECO:0000313" key="1">
    <source>
        <dbReference type="EMBL" id="EQD48493.1"/>
    </source>
</evidence>
<dbReference type="Gene3D" id="3.30.1780.10">
    <property type="entry name" value="ornithine cyclodeaminase, domain 1"/>
    <property type="match status" value="1"/>
</dbReference>
<sequence>MTRLTTRDRLAAVVVILDDDDVRARLDAASAVAWMAEAVDAHHRGELVSPPRVTADLDEGRLLFTTGRWRGRWYGYRSYDSLPAQPGSQVVVVHDDATGAVRAVAIGTELGRRRTGAIGGVAVEAMAPPRSSVVAVIG</sequence>
<comment type="caution">
    <text evidence="1">The sequence shown here is derived from an EMBL/GenBank/DDBJ whole genome shotgun (WGS) entry which is preliminary data.</text>
</comment>
<reference evidence="1" key="1">
    <citation type="submission" date="2013-08" db="EMBL/GenBank/DDBJ databases">
        <authorList>
            <person name="Mendez C."/>
            <person name="Richter M."/>
            <person name="Ferrer M."/>
            <person name="Sanchez J."/>
        </authorList>
    </citation>
    <scope>NUCLEOTIDE SEQUENCE</scope>
</reference>
<reference evidence="1" key="2">
    <citation type="journal article" date="2014" name="ISME J.">
        <title>Microbial stratification in low pH oxic and suboxic macroscopic growths along an acid mine drainage.</title>
        <authorList>
            <person name="Mendez-Garcia C."/>
            <person name="Mesa V."/>
            <person name="Sprenger R.R."/>
            <person name="Richter M."/>
            <person name="Diez M.S."/>
            <person name="Solano J."/>
            <person name="Bargiela R."/>
            <person name="Golyshina O.V."/>
            <person name="Manteca A."/>
            <person name="Ramos J.L."/>
            <person name="Gallego J.R."/>
            <person name="Llorente I."/>
            <person name="Martins Dos Santos V.A."/>
            <person name="Jensen O.N."/>
            <person name="Pelaez A.I."/>
            <person name="Sanchez J."/>
            <person name="Ferrer M."/>
        </authorList>
    </citation>
    <scope>NUCLEOTIDE SEQUENCE</scope>
</reference>
<dbReference type="InterPro" id="IPR023401">
    <property type="entry name" value="ODC_N"/>
</dbReference>
<proteinExistence type="predicted"/>
<dbReference type="InterPro" id="IPR036291">
    <property type="entry name" value="NAD(P)-bd_dom_sf"/>
</dbReference>
<dbReference type="InterPro" id="IPR003462">
    <property type="entry name" value="ODC_Mu_crystall"/>
</dbReference>
<dbReference type="Pfam" id="PF02423">
    <property type="entry name" value="OCD_Mu_crystall"/>
    <property type="match status" value="1"/>
</dbReference>
<accession>T0ZVD0</accession>
<protein>
    <submittedName>
        <fullName evidence="1">Ornithine cyclodeaminase/mu-crystallin</fullName>
    </submittedName>
</protein>
<dbReference type="EMBL" id="AUZX01010282">
    <property type="protein sequence ID" value="EQD48493.1"/>
    <property type="molecule type" value="Genomic_DNA"/>
</dbReference>
<name>T0ZVD0_9ZZZZ</name>